<dbReference type="Proteomes" id="UP000603904">
    <property type="component" value="Unassembled WGS sequence"/>
</dbReference>
<keyword evidence="4" id="KW-0804">Transcription</keyword>
<evidence type="ECO:0000259" key="5">
    <source>
        <dbReference type="Pfam" id="PF04542"/>
    </source>
</evidence>
<protein>
    <submittedName>
        <fullName evidence="7">RNA polymerase sigma factor</fullName>
    </submittedName>
</protein>
<organism evidence="7 8">
    <name type="scientific">Microbispora corallina</name>
    <dbReference type="NCBI Taxonomy" id="83302"/>
    <lineage>
        <taxon>Bacteria</taxon>
        <taxon>Bacillati</taxon>
        <taxon>Actinomycetota</taxon>
        <taxon>Actinomycetes</taxon>
        <taxon>Streptosporangiales</taxon>
        <taxon>Streptosporangiaceae</taxon>
        <taxon>Microbispora</taxon>
    </lineage>
</organism>
<keyword evidence="3" id="KW-0731">Sigma factor</keyword>
<evidence type="ECO:0000256" key="3">
    <source>
        <dbReference type="ARBA" id="ARBA00023082"/>
    </source>
</evidence>
<dbReference type="SUPFAM" id="SSF88946">
    <property type="entry name" value="Sigma2 domain of RNA polymerase sigma factors"/>
    <property type="match status" value="1"/>
</dbReference>
<evidence type="ECO:0000313" key="8">
    <source>
        <dbReference type="Proteomes" id="UP000603904"/>
    </source>
</evidence>
<dbReference type="InterPro" id="IPR013325">
    <property type="entry name" value="RNA_pol_sigma_r2"/>
</dbReference>
<dbReference type="InterPro" id="IPR013249">
    <property type="entry name" value="RNA_pol_sigma70_r4_t2"/>
</dbReference>
<proteinExistence type="inferred from homology"/>
<dbReference type="InterPro" id="IPR014284">
    <property type="entry name" value="RNA_pol_sigma-70_dom"/>
</dbReference>
<evidence type="ECO:0000256" key="1">
    <source>
        <dbReference type="ARBA" id="ARBA00010641"/>
    </source>
</evidence>
<evidence type="ECO:0000256" key="2">
    <source>
        <dbReference type="ARBA" id="ARBA00023015"/>
    </source>
</evidence>
<name>A0ABQ4G099_9ACTN</name>
<dbReference type="CDD" id="cd06171">
    <property type="entry name" value="Sigma70_r4"/>
    <property type="match status" value="1"/>
</dbReference>
<evidence type="ECO:0000313" key="7">
    <source>
        <dbReference type="EMBL" id="GIH40486.1"/>
    </source>
</evidence>
<keyword evidence="2" id="KW-0805">Transcription regulation</keyword>
<dbReference type="PANTHER" id="PTHR43133">
    <property type="entry name" value="RNA POLYMERASE ECF-TYPE SIGMA FACTO"/>
    <property type="match status" value="1"/>
</dbReference>
<dbReference type="InterPro" id="IPR039425">
    <property type="entry name" value="RNA_pol_sigma-70-like"/>
</dbReference>
<accession>A0ABQ4G099</accession>
<dbReference type="RefSeq" id="WP_204057897.1">
    <property type="nucleotide sequence ID" value="NZ_BAAAGP010000009.1"/>
</dbReference>
<comment type="similarity">
    <text evidence="1">Belongs to the sigma-70 factor family. ECF subfamily.</text>
</comment>
<sequence>MGPPDDPRKRFEEIYMAYYPALMAYVRRRVDAPDDAADALAETFLTAWRRIDQMPPGQEARLWLYGVARKVLAGGRRNARRQEGLAVRLRAELATWTAPPPDPELDAVRQAFGRLKDDDRELLSLVGWEGLSASQAATVLGCSPGTARIRLHRARKRLARELGAGGLDLSRYGSRAAALGGGRS</sequence>
<gene>
    <name evidence="7" type="ORF">Mco01_34860</name>
</gene>
<dbReference type="EMBL" id="BOOC01000014">
    <property type="protein sequence ID" value="GIH40486.1"/>
    <property type="molecule type" value="Genomic_DNA"/>
</dbReference>
<dbReference type="SUPFAM" id="SSF88659">
    <property type="entry name" value="Sigma3 and sigma4 domains of RNA polymerase sigma factors"/>
    <property type="match status" value="1"/>
</dbReference>
<keyword evidence="8" id="KW-1185">Reference proteome</keyword>
<evidence type="ECO:0000259" key="6">
    <source>
        <dbReference type="Pfam" id="PF08281"/>
    </source>
</evidence>
<dbReference type="InterPro" id="IPR007627">
    <property type="entry name" value="RNA_pol_sigma70_r2"/>
</dbReference>
<dbReference type="Gene3D" id="1.10.1740.10">
    <property type="match status" value="1"/>
</dbReference>
<dbReference type="PANTHER" id="PTHR43133:SF25">
    <property type="entry name" value="RNA POLYMERASE SIGMA FACTOR RFAY-RELATED"/>
    <property type="match status" value="1"/>
</dbReference>
<dbReference type="Pfam" id="PF04542">
    <property type="entry name" value="Sigma70_r2"/>
    <property type="match status" value="1"/>
</dbReference>
<dbReference type="Pfam" id="PF08281">
    <property type="entry name" value="Sigma70_r4_2"/>
    <property type="match status" value="1"/>
</dbReference>
<dbReference type="InterPro" id="IPR036388">
    <property type="entry name" value="WH-like_DNA-bd_sf"/>
</dbReference>
<reference evidence="7 8" key="1">
    <citation type="submission" date="2021-01" db="EMBL/GenBank/DDBJ databases">
        <title>Whole genome shotgun sequence of Microbispora corallina NBRC 16416.</title>
        <authorList>
            <person name="Komaki H."/>
            <person name="Tamura T."/>
        </authorList>
    </citation>
    <scope>NUCLEOTIDE SEQUENCE [LARGE SCALE GENOMIC DNA]</scope>
    <source>
        <strain evidence="7 8">NBRC 16416</strain>
    </source>
</reference>
<dbReference type="NCBIfam" id="TIGR02937">
    <property type="entry name" value="sigma70-ECF"/>
    <property type="match status" value="1"/>
</dbReference>
<comment type="caution">
    <text evidence="7">The sequence shown here is derived from an EMBL/GenBank/DDBJ whole genome shotgun (WGS) entry which is preliminary data.</text>
</comment>
<evidence type="ECO:0000256" key="4">
    <source>
        <dbReference type="ARBA" id="ARBA00023163"/>
    </source>
</evidence>
<dbReference type="InterPro" id="IPR013324">
    <property type="entry name" value="RNA_pol_sigma_r3/r4-like"/>
</dbReference>
<feature type="domain" description="RNA polymerase sigma-70 region 2" evidence="5">
    <location>
        <begin position="14"/>
        <end position="81"/>
    </location>
</feature>
<dbReference type="Gene3D" id="1.10.10.10">
    <property type="entry name" value="Winged helix-like DNA-binding domain superfamily/Winged helix DNA-binding domain"/>
    <property type="match status" value="1"/>
</dbReference>
<feature type="domain" description="RNA polymerase sigma factor 70 region 4 type 2" evidence="6">
    <location>
        <begin position="106"/>
        <end position="158"/>
    </location>
</feature>